<dbReference type="InterPro" id="IPR036465">
    <property type="entry name" value="vWFA_dom_sf"/>
</dbReference>
<dbReference type="GO" id="GO:0008270">
    <property type="term" value="F:zinc ion binding"/>
    <property type="evidence" value="ECO:0007669"/>
    <property type="project" value="InterPro"/>
</dbReference>
<dbReference type="InterPro" id="IPR006896">
    <property type="entry name" value="Sec23/24_trunk_dom"/>
</dbReference>
<dbReference type="Pfam" id="PF08033">
    <property type="entry name" value="Sec23_BS"/>
    <property type="match status" value="1"/>
</dbReference>
<protein>
    <submittedName>
        <fullName evidence="6">Sec23/Sec24 trunk domain containing protein</fullName>
    </submittedName>
</protein>
<feature type="domain" description="Sec23/Sec24 trunk" evidence="4">
    <location>
        <begin position="181"/>
        <end position="403"/>
    </location>
</feature>
<keyword evidence="7" id="KW-1185">Reference proteome</keyword>
<dbReference type="SUPFAM" id="SSF82919">
    <property type="entry name" value="Zn-finger domain of Sec23/24"/>
    <property type="match status" value="1"/>
</dbReference>
<dbReference type="RefSeq" id="XP_068355196.1">
    <property type="nucleotide sequence ID" value="XM_068507633.1"/>
</dbReference>
<dbReference type="GO" id="GO:0070971">
    <property type="term" value="C:endoplasmic reticulum exit site"/>
    <property type="evidence" value="ECO:0007669"/>
    <property type="project" value="TreeGrafter"/>
</dbReference>
<dbReference type="InterPro" id="IPR036180">
    <property type="entry name" value="Gelsolin-like_dom_sf"/>
</dbReference>
<dbReference type="OrthoDB" id="49016at2759"/>
<dbReference type="Pfam" id="PF04811">
    <property type="entry name" value="Sec23_trunk"/>
    <property type="match status" value="1"/>
</dbReference>
<dbReference type="InterPro" id="IPR006895">
    <property type="entry name" value="Znf_Sec23_Sec24"/>
</dbReference>
<dbReference type="Gene3D" id="1.20.120.730">
    <property type="entry name" value="Sec23/Sec24 helical domain"/>
    <property type="match status" value="1"/>
</dbReference>
<evidence type="ECO:0000259" key="4">
    <source>
        <dbReference type="Pfam" id="PF04811"/>
    </source>
</evidence>
<comment type="similarity">
    <text evidence="1">Belongs to the SEC23/SEC24 family. SEC24 subfamily.</text>
</comment>
<dbReference type="Proteomes" id="UP000179807">
    <property type="component" value="Unassembled WGS sequence"/>
</dbReference>
<dbReference type="SUPFAM" id="SSF81995">
    <property type="entry name" value="beta-sandwich domain of Sec23/24"/>
    <property type="match status" value="1"/>
</dbReference>
<proteinExistence type="inferred from homology"/>
<evidence type="ECO:0000259" key="5">
    <source>
        <dbReference type="Pfam" id="PF08033"/>
    </source>
</evidence>
<dbReference type="InterPro" id="IPR012990">
    <property type="entry name" value="Beta-sandwich_Sec23_24"/>
</dbReference>
<dbReference type="Gene3D" id="2.30.30.380">
    <property type="entry name" value="Zn-finger domain of Sec23/24"/>
    <property type="match status" value="1"/>
</dbReference>
<dbReference type="GO" id="GO:0090110">
    <property type="term" value="P:COPII-coated vesicle cargo loading"/>
    <property type="evidence" value="ECO:0007669"/>
    <property type="project" value="TreeGrafter"/>
</dbReference>
<dbReference type="InterPro" id="IPR050550">
    <property type="entry name" value="SEC23_SEC24_subfamily"/>
</dbReference>
<dbReference type="SUPFAM" id="SSF82754">
    <property type="entry name" value="C-terminal, gelsolin-like domain of Sec23/24"/>
    <property type="match status" value="1"/>
</dbReference>
<dbReference type="Gene3D" id="3.40.20.10">
    <property type="entry name" value="Severin"/>
    <property type="match status" value="1"/>
</dbReference>
<dbReference type="SUPFAM" id="SSF53300">
    <property type="entry name" value="vWA-like"/>
    <property type="match status" value="1"/>
</dbReference>
<evidence type="ECO:0000259" key="3">
    <source>
        <dbReference type="Pfam" id="PF04810"/>
    </source>
</evidence>
<evidence type="ECO:0000256" key="1">
    <source>
        <dbReference type="ARBA" id="ARBA00008334"/>
    </source>
</evidence>
<dbReference type="GO" id="GO:0006886">
    <property type="term" value="P:intracellular protein transport"/>
    <property type="evidence" value="ECO:0007669"/>
    <property type="project" value="InterPro"/>
</dbReference>
<dbReference type="AlphaFoldDB" id="A0A1J4JWZ6"/>
<organism evidence="6 7">
    <name type="scientific">Tritrichomonas foetus</name>
    <dbReference type="NCBI Taxonomy" id="1144522"/>
    <lineage>
        <taxon>Eukaryota</taxon>
        <taxon>Metamonada</taxon>
        <taxon>Parabasalia</taxon>
        <taxon>Tritrichomonadida</taxon>
        <taxon>Tritrichomonadidae</taxon>
        <taxon>Tritrichomonas</taxon>
    </lineage>
</organism>
<reference evidence="6" key="1">
    <citation type="submission" date="2016-10" db="EMBL/GenBank/DDBJ databases">
        <authorList>
            <person name="Benchimol M."/>
            <person name="Almeida L.G."/>
            <person name="Vasconcelos A.T."/>
            <person name="Perreira-Neves A."/>
            <person name="Rosa I.A."/>
            <person name="Tasca T."/>
            <person name="Bogo M.R."/>
            <person name="de Souza W."/>
        </authorList>
    </citation>
    <scope>NUCLEOTIDE SEQUENCE [LARGE SCALE GENOMIC DNA]</scope>
    <source>
        <strain evidence="6">K</strain>
    </source>
</reference>
<dbReference type="InterPro" id="IPR029006">
    <property type="entry name" value="ADF-H/Gelsolin-like_dom_sf"/>
</dbReference>
<dbReference type="GO" id="GO:0000149">
    <property type="term" value="F:SNARE binding"/>
    <property type="evidence" value="ECO:0007669"/>
    <property type="project" value="TreeGrafter"/>
</dbReference>
<comment type="caution">
    <text evidence="6">The sequence shown here is derived from an EMBL/GenBank/DDBJ whole genome shotgun (WGS) entry which is preliminary data.</text>
</comment>
<dbReference type="Gene3D" id="2.60.40.1670">
    <property type="entry name" value="beta-sandwich domain of Sec23/24"/>
    <property type="match status" value="1"/>
</dbReference>
<dbReference type="GeneID" id="94842337"/>
<accession>A0A1J4JWZ6</accession>
<dbReference type="Pfam" id="PF00626">
    <property type="entry name" value="Gelsolin"/>
    <property type="match status" value="1"/>
</dbReference>
<dbReference type="Pfam" id="PF04810">
    <property type="entry name" value="zf-Sec23_Sec24"/>
    <property type="match status" value="1"/>
</dbReference>
<dbReference type="InterPro" id="IPR036174">
    <property type="entry name" value="Znf_Sec23_Sec24_sf"/>
</dbReference>
<evidence type="ECO:0000313" key="6">
    <source>
        <dbReference type="EMBL" id="OHT02060.1"/>
    </source>
</evidence>
<dbReference type="VEuPathDB" id="TrichDB:TRFO_30940"/>
<dbReference type="GO" id="GO:0030127">
    <property type="term" value="C:COPII vesicle coat"/>
    <property type="evidence" value="ECO:0007669"/>
    <property type="project" value="InterPro"/>
</dbReference>
<dbReference type="PANTHER" id="PTHR13803:SF4">
    <property type="entry name" value="SECRETORY 24CD, ISOFORM C"/>
    <property type="match status" value="1"/>
</dbReference>
<feature type="domain" description="Gelsolin-like" evidence="2">
    <location>
        <begin position="611"/>
        <end position="674"/>
    </location>
</feature>
<dbReference type="PANTHER" id="PTHR13803">
    <property type="entry name" value="SEC24-RELATED PROTEIN"/>
    <property type="match status" value="1"/>
</dbReference>
<dbReference type="InterPro" id="IPR007123">
    <property type="entry name" value="Gelsolin-like_dom"/>
</dbReference>
<sequence>MSHRYVLPELIGNNPIPVSTPTAPTQNASPVPGISAPLPQVEVVFPWGNPNINSPLGASGQPTLPPYFRSVSSVIPATADISTNSGVPLGLVVTPAQVTNSPVIDCSESTVIRCQKCSSYLSPYSRVESDYRTYICPMCGTRNGVAVDTYNTQPLLNRPELSNTVYDLVAPRSYVVLPNFQPAFVIIVDISIPAMTCGFTAQYLTSIKAILPSLNENIYLSLITISDRVSIYDFAQQKEIVIPDLTDLPQINAKPARIGDIRSQIEEVFDAIISTPPSPTATGHCLPDGLLAAAKIVHGKSAVLFVGVVNIPTRGTNVLHPRDTNVDELALLKLPPDNSGKFFRDISVKLNEICSSYHLFCATWQSNSIDLASMAVPAGLTGGTVHYYGQFSQEACSRMHLDLFNELTTDYFYCASLRLRCSSGVKVSKIHGNLMVKNRDLVNFPVLIPDKAVTFELAVDGEIRSHDALFQLALLWTTVDSRRMIRVFTFALPVTSDVNQIRSNIDEGALTAIEAKKAIFCILSKGREVATGQIRSDIYNLVNHSVRVSSMYHTSHAIILSPITAVPCENGADGRMNISIFTRSASINELLLWIYPRMFAIDAQAEYAKTPLPLAADSFNYGNVFLFHTNDKIYFWVSKNVSVDFLQNVFGVSSFDQLPSELPQLQTPENQNVQALMNECWNLSGKYLSNEIIPQEDHKEVIISRFLVDSTPNNDVNAWTSLVRAQPH</sequence>
<evidence type="ECO:0000259" key="2">
    <source>
        <dbReference type="Pfam" id="PF00626"/>
    </source>
</evidence>
<feature type="domain" description="Sec23/Sec24 beta-sandwich" evidence="5">
    <location>
        <begin position="413"/>
        <end position="495"/>
    </location>
</feature>
<dbReference type="Gene3D" id="3.40.50.410">
    <property type="entry name" value="von Willebrand factor, type A domain"/>
    <property type="match status" value="1"/>
</dbReference>
<name>A0A1J4JWZ6_9EUKA</name>
<feature type="domain" description="Zinc finger Sec23/Sec24-type" evidence="3">
    <location>
        <begin position="112"/>
        <end position="145"/>
    </location>
</feature>
<evidence type="ECO:0000313" key="7">
    <source>
        <dbReference type="Proteomes" id="UP000179807"/>
    </source>
</evidence>
<dbReference type="EMBL" id="MLAK01000883">
    <property type="protein sequence ID" value="OHT02060.1"/>
    <property type="molecule type" value="Genomic_DNA"/>
</dbReference>
<gene>
    <name evidence="6" type="ORF">TRFO_30940</name>
</gene>